<feature type="domain" description="Lantibiotic biosynthesis protein dehydration" evidence="1">
    <location>
        <begin position="153"/>
        <end position="508"/>
    </location>
</feature>
<dbReference type="CDD" id="cd04792">
    <property type="entry name" value="LanM-like"/>
    <property type="match status" value="1"/>
</dbReference>
<dbReference type="OrthoDB" id="9148343at2"/>
<dbReference type="InterPro" id="IPR017146">
    <property type="entry name" value="Lanti_2_LanM"/>
</dbReference>
<sequence length="880" mass="91233">MPVPDVVPRAGQVPASPAHWWAPALTDAERGLARAPAWALTVTDAFTGAAFGPAPPGAWTDDLARILAPLTAHATGRLDDALRGVAGAVADRAGLLAAFSADLSRRLVTAATPALVRELGQAELDGPDPRARFLDFVDRLARPAAALDLMAAYPVLARRLARRATAATDTTAELLTHFAADRDRLAGALLGGQRPGVVAVRPGLGDRHRGGRSTSLVELADGSRVVYQPRGVAAHLWFTRLVGFVNEIVPGLDLATVEAVSGGEHGWTAFVEPAPLSGAARATVYHRRLGGLVALTHLLRATDLHYQNLIARGDQPLLVDVETLCHPRFGPAHPDPAVVALGNSVARTGLLPALAGRHGLTDVSGVGGDPGQPTSAAVTEWADAGTDRMRPVAREGRVLGGANRPEWAGRPVEAADHADAVLAGFGAVHDAIRRHRTEFTALLHAGADVPVRVVPRPTRHYAALLADATRPEHAMADVERVLRAGTDGPLAGHEVDDLLAGDIPLFTTTPGGRDVLTSTGVRVPDVVERSGLDDVLAALAEVDDLDRRDQQWVVAASLASRRTAVAGPEPVAAPAPGTVAGTDELLSAACTIGDLVTSTALGTDRVNWLGLEPVTDDRFLVLPLGVGLAHGYSGVALFLAQLARTSGVRRYADVARRALTPVPAVLGALRGQHEQIAAVGAGLHGFGGIAYALARLATLTGDPEVAGWARLAVPLAGEAATLDPDPGWAYGLAGCAAALHAVDTEIDCQRAGDLARRCAARLTGGDDAQAHAIAVVTGTATTRPGGPSWWCPDPPATPDLSLCHGELGRLDGRVTPFPHRDAGAVLARVRRDGPRCATPDGVPTPGLLTGLAGIGYGLLRLGFPHQVPSVLMLEPTPAGH</sequence>
<name>A0A7Z0WE56_9PSEU</name>
<dbReference type="InterPro" id="IPR025410">
    <property type="entry name" value="Lant_dehyd"/>
</dbReference>
<evidence type="ECO:0000259" key="1">
    <source>
        <dbReference type="Pfam" id="PF13575"/>
    </source>
</evidence>
<dbReference type="Proteomes" id="UP000185696">
    <property type="component" value="Unassembled WGS sequence"/>
</dbReference>
<accession>A0A7Z0WE56</accession>
<dbReference type="GO" id="GO:0031179">
    <property type="term" value="P:peptide modification"/>
    <property type="evidence" value="ECO:0007669"/>
    <property type="project" value="InterPro"/>
</dbReference>
<dbReference type="EMBL" id="MSIF01000031">
    <property type="protein sequence ID" value="OLF05246.1"/>
    <property type="molecule type" value="Genomic_DNA"/>
</dbReference>
<dbReference type="RefSeq" id="WP_075137734.1">
    <property type="nucleotide sequence ID" value="NZ_MSIF01000031.1"/>
</dbReference>
<dbReference type="InterPro" id="IPR007822">
    <property type="entry name" value="LANC-like"/>
</dbReference>
<evidence type="ECO:0000313" key="3">
    <source>
        <dbReference type="Proteomes" id="UP000185696"/>
    </source>
</evidence>
<dbReference type="Gene3D" id="1.50.10.20">
    <property type="match status" value="1"/>
</dbReference>
<protein>
    <recommendedName>
        <fullName evidence="1">Lantibiotic biosynthesis protein dehydration domain-containing protein</fullName>
    </recommendedName>
</protein>
<comment type="caution">
    <text evidence="2">The sequence shown here is derived from an EMBL/GenBank/DDBJ whole genome shotgun (WGS) entry which is preliminary data.</text>
</comment>
<gene>
    <name evidence="2" type="ORF">BLA60_36940</name>
</gene>
<dbReference type="SMART" id="SM01260">
    <property type="entry name" value="LANC_like"/>
    <property type="match status" value="1"/>
</dbReference>
<keyword evidence="3" id="KW-1185">Reference proteome</keyword>
<proteinExistence type="predicted"/>
<organism evidence="2 3">
    <name type="scientific">Actinophytocola xinjiangensis</name>
    <dbReference type="NCBI Taxonomy" id="485602"/>
    <lineage>
        <taxon>Bacteria</taxon>
        <taxon>Bacillati</taxon>
        <taxon>Actinomycetota</taxon>
        <taxon>Actinomycetes</taxon>
        <taxon>Pseudonocardiales</taxon>
        <taxon>Pseudonocardiaceae</taxon>
    </lineage>
</organism>
<dbReference type="NCBIfam" id="TIGR03897">
    <property type="entry name" value="lanti_2_LanM"/>
    <property type="match status" value="1"/>
</dbReference>
<dbReference type="SUPFAM" id="SSF158745">
    <property type="entry name" value="LanC-like"/>
    <property type="match status" value="1"/>
</dbReference>
<evidence type="ECO:0000313" key="2">
    <source>
        <dbReference type="EMBL" id="OLF05246.1"/>
    </source>
</evidence>
<dbReference type="Pfam" id="PF13575">
    <property type="entry name" value="DUF4135"/>
    <property type="match status" value="1"/>
</dbReference>
<dbReference type="AlphaFoldDB" id="A0A7Z0WE56"/>
<reference evidence="2 3" key="1">
    <citation type="submission" date="2016-12" db="EMBL/GenBank/DDBJ databases">
        <title>The draft genome sequence of Actinophytocola xinjiangensis.</title>
        <authorList>
            <person name="Wang W."/>
            <person name="Yuan L."/>
        </authorList>
    </citation>
    <scope>NUCLEOTIDE SEQUENCE [LARGE SCALE GENOMIC DNA]</scope>
    <source>
        <strain evidence="2 3">CGMCC 4.4663</strain>
    </source>
</reference>